<dbReference type="GO" id="GO:0007166">
    <property type="term" value="P:cell surface receptor signaling pathway"/>
    <property type="evidence" value="ECO:0007669"/>
    <property type="project" value="TreeGrafter"/>
</dbReference>
<keyword evidence="7" id="KW-1185">Reference proteome</keyword>
<organism evidence="6 7">
    <name type="scientific">Paramormyrops kingsleyae</name>
    <dbReference type="NCBI Taxonomy" id="1676925"/>
    <lineage>
        <taxon>Eukaryota</taxon>
        <taxon>Metazoa</taxon>
        <taxon>Chordata</taxon>
        <taxon>Craniata</taxon>
        <taxon>Vertebrata</taxon>
        <taxon>Euteleostomi</taxon>
        <taxon>Actinopterygii</taxon>
        <taxon>Neopterygii</taxon>
        <taxon>Teleostei</taxon>
        <taxon>Osteoglossocephala</taxon>
        <taxon>Osteoglossomorpha</taxon>
        <taxon>Osteoglossiformes</taxon>
        <taxon>Mormyridae</taxon>
        <taxon>Paramormyrops</taxon>
    </lineage>
</organism>
<evidence type="ECO:0000313" key="7">
    <source>
        <dbReference type="Proteomes" id="UP000261540"/>
    </source>
</evidence>
<keyword evidence="3" id="KW-0472">Membrane</keyword>
<dbReference type="GO" id="GO:0009897">
    <property type="term" value="C:external side of plasma membrane"/>
    <property type="evidence" value="ECO:0007669"/>
    <property type="project" value="TreeGrafter"/>
</dbReference>
<accession>A0A3B3SJG7</accession>
<feature type="chain" id="PRO_5017373260" description="Ig-like domain-containing protein" evidence="4">
    <location>
        <begin position="22"/>
        <end position="518"/>
    </location>
</feature>
<feature type="domain" description="Ig-like" evidence="5">
    <location>
        <begin position="324"/>
        <end position="428"/>
    </location>
</feature>
<keyword evidence="1 4" id="KW-0732">Signal</keyword>
<evidence type="ECO:0000259" key="5">
    <source>
        <dbReference type="PROSITE" id="PS50835"/>
    </source>
</evidence>
<name>A0A3B3SJG7_9TELE</name>
<dbReference type="PROSITE" id="PS50835">
    <property type="entry name" value="IG_LIKE"/>
    <property type="match status" value="4"/>
</dbReference>
<evidence type="ECO:0000256" key="1">
    <source>
        <dbReference type="ARBA" id="ARBA00022729"/>
    </source>
</evidence>
<dbReference type="InterPro" id="IPR050488">
    <property type="entry name" value="Ig_Fc_receptor"/>
</dbReference>
<proteinExistence type="predicted"/>
<dbReference type="InterPro" id="IPR036179">
    <property type="entry name" value="Ig-like_dom_sf"/>
</dbReference>
<dbReference type="Pfam" id="PF13895">
    <property type="entry name" value="Ig_2"/>
    <property type="match status" value="2"/>
</dbReference>
<dbReference type="Gene3D" id="2.60.40.10">
    <property type="entry name" value="Immunoglobulins"/>
    <property type="match status" value="4"/>
</dbReference>
<dbReference type="InterPro" id="IPR007110">
    <property type="entry name" value="Ig-like_dom"/>
</dbReference>
<dbReference type="SMART" id="SM00409">
    <property type="entry name" value="IG"/>
    <property type="match status" value="4"/>
</dbReference>
<dbReference type="Proteomes" id="UP000261540">
    <property type="component" value="Unplaced"/>
</dbReference>
<feature type="domain" description="Ig-like" evidence="5">
    <location>
        <begin position="141"/>
        <end position="229"/>
    </location>
</feature>
<feature type="domain" description="Ig-like" evidence="5">
    <location>
        <begin position="237"/>
        <end position="310"/>
    </location>
</feature>
<dbReference type="PANTHER" id="PTHR11481">
    <property type="entry name" value="IMMUNOGLOBULIN FC RECEPTOR"/>
    <property type="match status" value="1"/>
</dbReference>
<feature type="domain" description="Ig-like" evidence="5">
    <location>
        <begin position="46"/>
        <end position="137"/>
    </location>
</feature>
<dbReference type="AlphaFoldDB" id="A0A3B3SJG7"/>
<feature type="transmembrane region" description="Helical" evidence="3">
    <location>
        <begin position="436"/>
        <end position="459"/>
    </location>
</feature>
<keyword evidence="3" id="KW-0812">Transmembrane</keyword>
<dbReference type="CDD" id="cd00096">
    <property type="entry name" value="Ig"/>
    <property type="match status" value="1"/>
</dbReference>
<protein>
    <recommendedName>
        <fullName evidence="5">Ig-like domain-containing protein</fullName>
    </recommendedName>
</protein>
<dbReference type="InterPro" id="IPR013783">
    <property type="entry name" value="Ig-like_fold"/>
</dbReference>
<reference evidence="6" key="1">
    <citation type="submission" date="2025-08" db="UniProtKB">
        <authorList>
            <consortium name="Ensembl"/>
        </authorList>
    </citation>
    <scope>IDENTIFICATION</scope>
</reference>
<dbReference type="SUPFAM" id="SSF48726">
    <property type="entry name" value="Immunoglobulin"/>
    <property type="match status" value="4"/>
</dbReference>
<evidence type="ECO:0000256" key="4">
    <source>
        <dbReference type="SAM" id="SignalP"/>
    </source>
</evidence>
<evidence type="ECO:0000256" key="3">
    <source>
        <dbReference type="SAM" id="Phobius"/>
    </source>
</evidence>
<evidence type="ECO:0000256" key="2">
    <source>
        <dbReference type="ARBA" id="ARBA00023157"/>
    </source>
</evidence>
<dbReference type="GO" id="GO:0004888">
    <property type="term" value="F:transmembrane signaling receptor activity"/>
    <property type="evidence" value="ECO:0007669"/>
    <property type="project" value="TreeGrafter"/>
</dbReference>
<evidence type="ECO:0000313" key="6">
    <source>
        <dbReference type="Ensembl" id="ENSPKIP00000030470.1"/>
    </source>
</evidence>
<dbReference type="PANTHER" id="PTHR11481:SF60">
    <property type="entry name" value="IG-LIKE DOMAIN-CONTAINING PROTEIN"/>
    <property type="match status" value="1"/>
</dbReference>
<dbReference type="InterPro" id="IPR003599">
    <property type="entry name" value="Ig_sub"/>
</dbReference>
<feature type="signal peptide" evidence="4">
    <location>
        <begin position="1"/>
        <end position="21"/>
    </location>
</feature>
<sequence length="518" mass="56849">MDKMGISFQVIFLQCIVAVLLQECETLLSDRMSLEVHLPTDVWLIPEVILIATPTHLLVEGDALNLTCIDTVIESPNSTLVYTILRDNHTVSRSTGSRSFSFFIPSVAKSDAGWYNCSVTDPLRLQRYSGGIQVTVEDLFQKVVLMSTHGGALVMEKESQTLRCVAFVHKLRAARTNVTYVFLKAGQPIASSSSPVFHIASTERSDAGSYSCMARSGTAVGHSPEVRLELYEYIPKPTLTAKPLSGRVYTEDQIVLKCKLDAFVGWKYYWYKDRKEAYPVEQNWGSRGDGAKYIIWRASLKHTGWYWCRAGRGSPIFYTDYSEPLFINITELFTSVGLTVSPGTVLREGQPFHLTCEAQLSKRQKALPPTTATVRILFTFWRNGEPLGSSLDSATYSISEMLSCHAGRYVCSASSGRAEKRSREVLITLDDPKVTLTAVLGAVLLIVMVTVALVTKILCVRGCTAQRHRAGSPGGATLQAELTESVDVRLTSIPFTAAGGGISTVSPGGSSSFPLQRV</sequence>
<dbReference type="GO" id="GO:0006955">
    <property type="term" value="P:immune response"/>
    <property type="evidence" value="ECO:0007669"/>
    <property type="project" value="TreeGrafter"/>
</dbReference>
<keyword evidence="2" id="KW-1015">Disulfide bond</keyword>
<keyword evidence="3" id="KW-1133">Transmembrane helix</keyword>
<dbReference type="GeneTree" id="ENSGT01050000244808"/>
<dbReference type="Ensembl" id="ENSPKIT00000011291.1">
    <property type="protein sequence ID" value="ENSPKIP00000030470.1"/>
    <property type="gene ID" value="ENSPKIG00000011318.1"/>
</dbReference>
<reference evidence="6" key="2">
    <citation type="submission" date="2025-09" db="UniProtKB">
        <authorList>
            <consortium name="Ensembl"/>
        </authorList>
    </citation>
    <scope>IDENTIFICATION</scope>
</reference>